<dbReference type="SUPFAM" id="SSF88723">
    <property type="entry name" value="PIN domain-like"/>
    <property type="match status" value="1"/>
</dbReference>
<dbReference type="InterPro" id="IPR029060">
    <property type="entry name" value="PIN-like_dom_sf"/>
</dbReference>
<dbReference type="KEGG" id="ntt:TAO_1698"/>
<evidence type="ECO:0000313" key="1">
    <source>
        <dbReference type="EMBL" id="BAW81068.1"/>
    </source>
</evidence>
<reference evidence="1 2" key="1">
    <citation type="journal article" date="2017" name="ISME J.">
        <title>An acid-tolerant ammonia-oxidizing ?-proteobacterium from soil.</title>
        <authorList>
            <person name="Hayatsu M."/>
            <person name="Tago K."/>
            <person name="Uchiyama I."/>
            <person name="Toyoda A."/>
            <person name="Wang Y."/>
            <person name="Shimomura Y."/>
            <person name="Okubo T."/>
            <person name="Kurisu F."/>
            <person name="Hirono Y."/>
            <person name="Nonaka K."/>
            <person name="Akiyama H."/>
            <person name="Itoh T."/>
            <person name="Takami H."/>
        </authorList>
    </citation>
    <scope>NUCLEOTIDE SEQUENCE [LARGE SCALE GENOMIC DNA]</scope>
    <source>
        <strain evidence="1 2">TAO100</strain>
    </source>
</reference>
<dbReference type="OrthoDB" id="3232645at2"/>
<dbReference type="EMBL" id="AP014836">
    <property type="protein sequence ID" value="BAW81068.1"/>
    <property type="molecule type" value="Genomic_DNA"/>
</dbReference>
<keyword evidence="2" id="KW-1185">Reference proteome</keyword>
<name>A0A1Q2SPK6_9GAMM</name>
<dbReference type="Proteomes" id="UP000243679">
    <property type="component" value="Chromosome"/>
</dbReference>
<proteinExistence type="predicted"/>
<gene>
    <name evidence="1" type="ORF">TAO_1698</name>
</gene>
<dbReference type="RefSeq" id="WP_096527546.1">
    <property type="nucleotide sequence ID" value="NZ_AP014836.1"/>
</dbReference>
<organism evidence="1 2">
    <name type="scientific">Candidatus Nitrosoglobus terrae</name>
    <dbReference type="NCBI Taxonomy" id="1630141"/>
    <lineage>
        <taxon>Bacteria</taxon>
        <taxon>Pseudomonadati</taxon>
        <taxon>Pseudomonadota</taxon>
        <taxon>Gammaproteobacteria</taxon>
        <taxon>Chromatiales</taxon>
        <taxon>Chromatiaceae</taxon>
        <taxon>Candidatus Nitrosoglobus</taxon>
    </lineage>
</organism>
<protein>
    <recommendedName>
        <fullName evidence="3">PIN domain-containing protein</fullName>
    </recommendedName>
</protein>
<sequence>MKVFLDANICLDLLDNSRQNAPASVAWYMKNKNNPAWDFYFSGDFITTFYYVLTQKRKIKPDEVIKAINQVCTEISPIYLVHHDFLLAQKSFFTGIFDDFEDLIVLHSVLRASCVQFITNDKKLLKLKALDTLAILHP</sequence>
<evidence type="ECO:0008006" key="3">
    <source>
        <dbReference type="Google" id="ProtNLM"/>
    </source>
</evidence>
<dbReference type="AlphaFoldDB" id="A0A1Q2SPK6"/>
<accession>A0A1Q2SPK6</accession>
<evidence type="ECO:0000313" key="2">
    <source>
        <dbReference type="Proteomes" id="UP000243679"/>
    </source>
</evidence>